<accession>A0A200QVF7</accession>
<gene>
    <name evidence="2" type="ORF">BVC80_1365g5</name>
</gene>
<name>A0A200QVF7_MACCD</name>
<feature type="domain" description="RNase H type-1" evidence="1">
    <location>
        <begin position="19"/>
        <end position="104"/>
    </location>
</feature>
<dbReference type="PANTHER" id="PTHR47074:SF11">
    <property type="entry name" value="REVERSE TRANSCRIPTASE-LIKE PROTEIN"/>
    <property type="match status" value="1"/>
</dbReference>
<dbReference type="Pfam" id="PF13456">
    <property type="entry name" value="RVT_3"/>
    <property type="match status" value="1"/>
</dbReference>
<dbReference type="InterPro" id="IPR044730">
    <property type="entry name" value="RNase_H-like_dom_plant"/>
</dbReference>
<dbReference type="AlphaFoldDB" id="A0A200QVF7"/>
<dbReference type="InterPro" id="IPR002156">
    <property type="entry name" value="RNaseH_domain"/>
</dbReference>
<evidence type="ECO:0000313" key="2">
    <source>
        <dbReference type="EMBL" id="OVA14449.1"/>
    </source>
</evidence>
<dbReference type="InterPro" id="IPR052929">
    <property type="entry name" value="RNase_H-like_EbsB-rel"/>
</dbReference>
<dbReference type="Proteomes" id="UP000195402">
    <property type="component" value="Unassembled WGS sequence"/>
</dbReference>
<reference evidence="2 3" key="1">
    <citation type="journal article" date="2017" name="Mol. Plant">
        <title>The Genome of Medicinal Plant Macleaya cordata Provides New Insights into Benzylisoquinoline Alkaloids Metabolism.</title>
        <authorList>
            <person name="Liu X."/>
            <person name="Liu Y."/>
            <person name="Huang P."/>
            <person name="Ma Y."/>
            <person name="Qing Z."/>
            <person name="Tang Q."/>
            <person name="Cao H."/>
            <person name="Cheng P."/>
            <person name="Zheng Y."/>
            <person name="Yuan Z."/>
            <person name="Zhou Y."/>
            <person name="Liu J."/>
            <person name="Tang Z."/>
            <person name="Zhuo Y."/>
            <person name="Zhang Y."/>
            <person name="Yu L."/>
            <person name="Huang J."/>
            <person name="Yang P."/>
            <person name="Peng Q."/>
            <person name="Zhang J."/>
            <person name="Jiang W."/>
            <person name="Zhang Z."/>
            <person name="Lin K."/>
            <person name="Ro D.K."/>
            <person name="Chen X."/>
            <person name="Xiong X."/>
            <person name="Shang Y."/>
            <person name="Huang S."/>
            <person name="Zeng J."/>
        </authorList>
    </citation>
    <scope>NUCLEOTIDE SEQUENCE [LARGE SCALE GENOMIC DNA]</scope>
    <source>
        <strain evidence="3">cv. BLH2017</strain>
        <tissue evidence="2">Root</tissue>
    </source>
</reference>
<evidence type="ECO:0000313" key="3">
    <source>
        <dbReference type="Proteomes" id="UP000195402"/>
    </source>
</evidence>
<dbReference type="InterPro" id="IPR036397">
    <property type="entry name" value="RNaseH_sf"/>
</dbReference>
<sequence>MRDSFGALRKARMIPYRACTTEETEGLATLEAIKWAIDMKLKNVTFEGNAFNIIKSLNQVSVNIGWRTKNICDPIKLSSYFECSIFTFAYRSANAVADALVSKAKTSTTDVIWSEPPSFLFDVLTNDSLSVIGAFPGA</sequence>
<dbReference type="InParanoid" id="A0A200QVF7"/>
<protein>
    <recommendedName>
        <fullName evidence="1">RNase H type-1 domain-containing protein</fullName>
    </recommendedName>
</protein>
<dbReference type="EMBL" id="MVGT01001043">
    <property type="protein sequence ID" value="OVA14449.1"/>
    <property type="molecule type" value="Genomic_DNA"/>
</dbReference>
<dbReference type="GO" id="GO:0004523">
    <property type="term" value="F:RNA-DNA hybrid ribonuclease activity"/>
    <property type="evidence" value="ECO:0007669"/>
    <property type="project" value="InterPro"/>
</dbReference>
<organism evidence="2 3">
    <name type="scientific">Macleaya cordata</name>
    <name type="common">Five-seeded plume-poppy</name>
    <name type="synonym">Bocconia cordata</name>
    <dbReference type="NCBI Taxonomy" id="56857"/>
    <lineage>
        <taxon>Eukaryota</taxon>
        <taxon>Viridiplantae</taxon>
        <taxon>Streptophyta</taxon>
        <taxon>Embryophyta</taxon>
        <taxon>Tracheophyta</taxon>
        <taxon>Spermatophyta</taxon>
        <taxon>Magnoliopsida</taxon>
        <taxon>Ranunculales</taxon>
        <taxon>Papaveraceae</taxon>
        <taxon>Papaveroideae</taxon>
        <taxon>Macleaya</taxon>
    </lineage>
</organism>
<evidence type="ECO:0000259" key="1">
    <source>
        <dbReference type="Pfam" id="PF13456"/>
    </source>
</evidence>
<comment type="caution">
    <text evidence="2">The sequence shown here is derived from an EMBL/GenBank/DDBJ whole genome shotgun (WGS) entry which is preliminary data.</text>
</comment>
<keyword evidence="3" id="KW-1185">Reference proteome</keyword>
<dbReference type="CDD" id="cd06222">
    <property type="entry name" value="RNase_H_like"/>
    <property type="match status" value="1"/>
</dbReference>
<proteinExistence type="predicted"/>
<dbReference type="STRING" id="56857.A0A200QVF7"/>
<dbReference type="Gene3D" id="3.30.420.10">
    <property type="entry name" value="Ribonuclease H-like superfamily/Ribonuclease H"/>
    <property type="match status" value="1"/>
</dbReference>
<dbReference type="GO" id="GO:0003676">
    <property type="term" value="F:nucleic acid binding"/>
    <property type="evidence" value="ECO:0007669"/>
    <property type="project" value="InterPro"/>
</dbReference>
<dbReference type="PANTHER" id="PTHR47074">
    <property type="entry name" value="BNAC02G40300D PROTEIN"/>
    <property type="match status" value="1"/>
</dbReference>